<protein>
    <recommendedName>
        <fullName evidence="3">RNA helicase</fullName>
        <ecNumber evidence="3">3.6.4.13</ecNumber>
    </recommendedName>
</protein>
<dbReference type="CDD" id="cd18038">
    <property type="entry name" value="DEXXQc_Helz-like"/>
    <property type="match status" value="1"/>
</dbReference>
<dbReference type="GO" id="GO:0016787">
    <property type="term" value="F:hydrolase activity"/>
    <property type="evidence" value="ECO:0007669"/>
    <property type="project" value="UniProtKB-KW"/>
</dbReference>
<evidence type="ECO:0000259" key="12">
    <source>
        <dbReference type="PROSITE" id="PS00028"/>
    </source>
</evidence>
<keyword evidence="10" id="KW-0943">RNA-mediated gene silencing</keyword>
<evidence type="ECO:0000256" key="4">
    <source>
        <dbReference type="ARBA" id="ARBA00022490"/>
    </source>
</evidence>
<gene>
    <name evidence="13" type="ORF">SCHPADRAFT_851726</name>
</gene>
<dbReference type="EMBL" id="KQ085950">
    <property type="protein sequence ID" value="KLO14037.1"/>
    <property type="molecule type" value="Genomic_DNA"/>
</dbReference>
<keyword evidence="4" id="KW-0963">Cytoplasm</keyword>
<dbReference type="GO" id="GO:0032574">
    <property type="term" value="F:5'-3' RNA helicase activity"/>
    <property type="evidence" value="ECO:0007669"/>
    <property type="project" value="InterPro"/>
</dbReference>
<dbReference type="Pfam" id="PF13086">
    <property type="entry name" value="AAA_11"/>
    <property type="match status" value="2"/>
</dbReference>
<dbReference type="InterPro" id="IPR013087">
    <property type="entry name" value="Znf_C2H2_type"/>
</dbReference>
<evidence type="ECO:0000256" key="11">
    <source>
        <dbReference type="ARBA" id="ARBA00047984"/>
    </source>
</evidence>
<comment type="subcellular location">
    <subcellularLocation>
        <location evidence="1">Cytoplasm</location>
        <location evidence="1">Cytoplasmic ribonucleoprotein granule</location>
    </subcellularLocation>
</comment>
<keyword evidence="9" id="KW-0694">RNA-binding</keyword>
<evidence type="ECO:0000313" key="14">
    <source>
        <dbReference type="Proteomes" id="UP000053477"/>
    </source>
</evidence>
<organism evidence="13 14">
    <name type="scientific">Schizopora paradoxa</name>
    <dbReference type="NCBI Taxonomy" id="27342"/>
    <lineage>
        <taxon>Eukaryota</taxon>
        <taxon>Fungi</taxon>
        <taxon>Dikarya</taxon>
        <taxon>Basidiomycota</taxon>
        <taxon>Agaricomycotina</taxon>
        <taxon>Agaricomycetes</taxon>
        <taxon>Hymenochaetales</taxon>
        <taxon>Schizoporaceae</taxon>
        <taxon>Schizopora</taxon>
    </lineage>
</organism>
<keyword evidence="6 13" id="KW-0378">Hydrolase</keyword>
<evidence type="ECO:0000256" key="1">
    <source>
        <dbReference type="ARBA" id="ARBA00004331"/>
    </source>
</evidence>
<dbReference type="GO" id="GO:0003723">
    <property type="term" value="F:RNA binding"/>
    <property type="evidence" value="ECO:0007669"/>
    <property type="project" value="UniProtKB-KW"/>
</dbReference>
<accession>A0A0H2RR23</accession>
<sequence>MTETCEDLLNEGVCHRSDCPFSHEVLPCKTCKIVFYNASAYETHMRSNLHDRRVNKEAKRNAGLSQIVKCTVCDVEISGPGYYAPHSKGRQHVRKLAAAGLTSETDPGPEEVDVPKNCVRCDVCFTNVAKFIWERHLKGQRHHAASKFNALKGALDESERNKNGVVIDNYDGAIDFGFVEYENRVSPIRTSSVKVKNTNTTSVYIVGGRLTSETTSRAAFSHFKLVHHLTRTLIRPGYVLTLDVTFDSKRERGSFEDRLELIFEDPVVGRRFSITRLLEATVGINADYEALKASAPYVRPKQRRETQISEVTPGIPPDAIAEIEWKVKLDLHKAPRRLYDVAFGPDSPSQLASRVRTTFLPTKFINTTYGRHFSVLLWIEEERARRDLQMYDVEGATLMKDAKHPKYFELQVDGLAEKRPSVIVTDRILVKEHNSPDHRAFEGHVHIVKEKSVLLQFHSRFQPIRGQKFFIRFDLNRLVYRRMHQALGTAFNPDRMLFPHPDDLRNLRQPDAQDLARIRTFNRMIERNPPQLLAVTAIVSRPPGSMPFIVFGPPGTGKTVTVIEAMRQILHSDPNAHILACAPSNSAADLIAERLADLGKNQLFRMNAPSRSKRTVPKSVLPFSNLNSSDMFCCPPPDVLTKFRVVVSTCMSASIPYGIGVKRGHFTHIFIDEAGQATEPEVMIPIKDNADSSTNVTLSGDSKQLGPIVRSPVARDLGLGVSYLDRLMQNPLYDEREGRGTTIVKLTKNWRSHHAILKFPNDEFYKSDLEACGDPAVTESLLRWDGLASAGFPIIFHGVSGKDEREASSPSFFNIAEASLVKTYVQDLFDDRRLRLTSEHIGIISPYHAQVCKIRNVLPRTGKDIKVGSVEEYQGQERRVIIISTVRSSMDFVSFDLRHTLGFVANPRRFNVAITRAQALLIVIGDPQVLSLDPLWKAFLNYVYIGGGWKGKNIDWDPYEPVDRRVPSTASSRKTEGLTELDALIQRTKEEIINVTEDMAGLALDDVEGNVDKPWREDD</sequence>
<dbReference type="PROSITE" id="PS00028">
    <property type="entry name" value="ZINC_FINGER_C2H2_1"/>
    <property type="match status" value="1"/>
</dbReference>
<dbReference type="OrthoDB" id="6513042at2759"/>
<dbReference type="AlphaFoldDB" id="A0A0H2RR23"/>
<reference evidence="13 14" key="1">
    <citation type="submission" date="2015-04" db="EMBL/GenBank/DDBJ databases">
        <title>Complete genome sequence of Schizopora paradoxa KUC8140, a cosmopolitan wood degrader in East Asia.</title>
        <authorList>
            <consortium name="DOE Joint Genome Institute"/>
            <person name="Min B."/>
            <person name="Park H."/>
            <person name="Jang Y."/>
            <person name="Kim J.-J."/>
            <person name="Kim K.H."/>
            <person name="Pangilinan J."/>
            <person name="Lipzen A."/>
            <person name="Riley R."/>
            <person name="Grigoriev I.V."/>
            <person name="Spatafora J.W."/>
            <person name="Choi I.-G."/>
        </authorList>
    </citation>
    <scope>NUCLEOTIDE SEQUENCE [LARGE SCALE GENOMIC DNA]</scope>
    <source>
        <strain evidence="13 14">KUC8140</strain>
    </source>
</reference>
<evidence type="ECO:0000313" key="13">
    <source>
        <dbReference type="EMBL" id="KLO14037.1"/>
    </source>
</evidence>
<keyword evidence="7" id="KW-0347">Helicase</keyword>
<dbReference type="PANTHER" id="PTHR45418">
    <property type="entry name" value="CANCER/TESTIS ANTIGEN 55"/>
    <property type="match status" value="1"/>
</dbReference>
<evidence type="ECO:0000256" key="3">
    <source>
        <dbReference type="ARBA" id="ARBA00012552"/>
    </source>
</evidence>
<dbReference type="FunFam" id="3.40.50.300:FF:000608">
    <property type="entry name" value="Mov10 RISC complex RNA helicase"/>
    <property type="match status" value="1"/>
</dbReference>
<evidence type="ECO:0000256" key="8">
    <source>
        <dbReference type="ARBA" id="ARBA00022840"/>
    </source>
</evidence>
<evidence type="ECO:0000256" key="7">
    <source>
        <dbReference type="ARBA" id="ARBA00022806"/>
    </source>
</evidence>
<dbReference type="STRING" id="27342.A0A0H2RR23"/>
<dbReference type="Proteomes" id="UP000053477">
    <property type="component" value="Unassembled WGS sequence"/>
</dbReference>
<dbReference type="InterPro" id="IPR026122">
    <property type="entry name" value="MOV-10/SDE3_DEXXQ/H-box"/>
</dbReference>
<dbReference type="Gene3D" id="3.40.50.300">
    <property type="entry name" value="P-loop containing nucleotide triphosphate hydrolases"/>
    <property type="match status" value="2"/>
</dbReference>
<comment type="similarity">
    <text evidence="2">Belongs to the DNA2/NAM7 helicase family. SDE3 subfamily.</text>
</comment>
<keyword evidence="8" id="KW-0067">ATP-binding</keyword>
<dbReference type="InterPro" id="IPR049080">
    <property type="entry name" value="MOV-10-like_beta-barrel"/>
</dbReference>
<dbReference type="Pfam" id="PF21634">
    <property type="entry name" value="MOV-10_beta-barrel"/>
    <property type="match status" value="1"/>
</dbReference>
<keyword evidence="14" id="KW-1185">Reference proteome</keyword>
<dbReference type="EC" id="3.6.4.13" evidence="3"/>
<dbReference type="InterPro" id="IPR041677">
    <property type="entry name" value="DNA2/NAM7_AAA_11"/>
</dbReference>
<dbReference type="CDD" id="cd18808">
    <property type="entry name" value="SF1_C_Upf1"/>
    <property type="match status" value="1"/>
</dbReference>
<dbReference type="SUPFAM" id="SSF52540">
    <property type="entry name" value="P-loop containing nucleoside triphosphate hydrolases"/>
    <property type="match status" value="1"/>
</dbReference>
<dbReference type="PANTHER" id="PTHR45418:SF1">
    <property type="entry name" value="CANCER_TESTIS ANTIGEN 55"/>
    <property type="match status" value="1"/>
</dbReference>
<evidence type="ECO:0000256" key="2">
    <source>
        <dbReference type="ARBA" id="ARBA00005601"/>
    </source>
</evidence>
<evidence type="ECO:0000256" key="5">
    <source>
        <dbReference type="ARBA" id="ARBA00022741"/>
    </source>
</evidence>
<feature type="domain" description="C2H2-type" evidence="12">
    <location>
        <begin position="28"/>
        <end position="50"/>
    </location>
</feature>
<proteinExistence type="inferred from homology"/>
<evidence type="ECO:0000256" key="9">
    <source>
        <dbReference type="ARBA" id="ARBA00022884"/>
    </source>
</evidence>
<name>A0A0H2RR23_9AGAM</name>
<dbReference type="InterPro" id="IPR047187">
    <property type="entry name" value="SF1_C_Upf1"/>
</dbReference>
<dbReference type="SUPFAM" id="SSF57667">
    <property type="entry name" value="beta-beta-alpha zinc fingers"/>
    <property type="match status" value="1"/>
</dbReference>
<keyword evidence="5" id="KW-0547">Nucleotide-binding</keyword>
<dbReference type="InterPro" id="IPR036236">
    <property type="entry name" value="Znf_C2H2_sf"/>
</dbReference>
<dbReference type="Pfam" id="PF13087">
    <property type="entry name" value="AAA_12"/>
    <property type="match status" value="1"/>
</dbReference>
<comment type="catalytic activity">
    <reaction evidence="11">
        <text>ATP + H2O = ADP + phosphate + H(+)</text>
        <dbReference type="Rhea" id="RHEA:13065"/>
        <dbReference type="ChEBI" id="CHEBI:15377"/>
        <dbReference type="ChEBI" id="CHEBI:15378"/>
        <dbReference type="ChEBI" id="CHEBI:30616"/>
        <dbReference type="ChEBI" id="CHEBI:43474"/>
        <dbReference type="ChEBI" id="CHEBI:456216"/>
        <dbReference type="EC" id="3.6.4.13"/>
    </reaction>
</comment>
<dbReference type="Pfam" id="PF12874">
    <property type="entry name" value="zf-met"/>
    <property type="match status" value="1"/>
</dbReference>
<evidence type="ECO:0000256" key="6">
    <source>
        <dbReference type="ARBA" id="ARBA00022801"/>
    </source>
</evidence>
<dbReference type="GO" id="GO:0031047">
    <property type="term" value="P:regulatory ncRNA-mediated gene silencing"/>
    <property type="evidence" value="ECO:0007669"/>
    <property type="project" value="UniProtKB-KW"/>
</dbReference>
<dbReference type="GO" id="GO:0036464">
    <property type="term" value="C:cytoplasmic ribonucleoprotein granule"/>
    <property type="evidence" value="ECO:0007669"/>
    <property type="project" value="UniProtKB-SubCell"/>
</dbReference>
<dbReference type="SMART" id="SM00355">
    <property type="entry name" value="ZnF_C2H2"/>
    <property type="match status" value="2"/>
</dbReference>
<dbReference type="InterPro" id="IPR041679">
    <property type="entry name" value="DNA2/NAM7-like_C"/>
</dbReference>
<dbReference type="GO" id="GO:0005524">
    <property type="term" value="F:ATP binding"/>
    <property type="evidence" value="ECO:0007669"/>
    <property type="project" value="UniProtKB-KW"/>
</dbReference>
<evidence type="ECO:0000256" key="10">
    <source>
        <dbReference type="ARBA" id="ARBA00023158"/>
    </source>
</evidence>
<dbReference type="InParanoid" id="A0A0H2RR23"/>
<dbReference type="InterPro" id="IPR027417">
    <property type="entry name" value="P-loop_NTPase"/>
</dbReference>